<proteinExistence type="predicted"/>
<gene>
    <name evidence="8" type="ORF">F4Y08_13085</name>
</gene>
<dbReference type="CDD" id="cd06173">
    <property type="entry name" value="MFS_MefA_like"/>
    <property type="match status" value="1"/>
</dbReference>
<dbReference type="Pfam" id="PF07690">
    <property type="entry name" value="MFS_1"/>
    <property type="match status" value="1"/>
</dbReference>
<dbReference type="InterPro" id="IPR036259">
    <property type="entry name" value="MFS_trans_sf"/>
</dbReference>
<feature type="transmembrane region" description="Helical" evidence="7">
    <location>
        <begin position="116"/>
        <end position="136"/>
    </location>
</feature>
<evidence type="ECO:0000256" key="2">
    <source>
        <dbReference type="ARBA" id="ARBA00022448"/>
    </source>
</evidence>
<dbReference type="GO" id="GO:0005886">
    <property type="term" value="C:plasma membrane"/>
    <property type="evidence" value="ECO:0007669"/>
    <property type="project" value="UniProtKB-SubCell"/>
</dbReference>
<evidence type="ECO:0000256" key="5">
    <source>
        <dbReference type="ARBA" id="ARBA00022989"/>
    </source>
</evidence>
<dbReference type="PANTHER" id="PTHR43266">
    <property type="entry name" value="MACROLIDE-EFFLUX PROTEIN"/>
    <property type="match status" value="1"/>
</dbReference>
<feature type="transmembrane region" description="Helical" evidence="7">
    <location>
        <begin position="237"/>
        <end position="257"/>
    </location>
</feature>
<evidence type="ECO:0000256" key="7">
    <source>
        <dbReference type="SAM" id="Phobius"/>
    </source>
</evidence>
<feature type="transmembrane region" description="Helical" evidence="7">
    <location>
        <begin position="60"/>
        <end position="84"/>
    </location>
</feature>
<feature type="transmembrane region" description="Helical" evidence="7">
    <location>
        <begin position="277"/>
        <end position="297"/>
    </location>
</feature>
<evidence type="ECO:0000256" key="3">
    <source>
        <dbReference type="ARBA" id="ARBA00022475"/>
    </source>
</evidence>
<dbReference type="EMBL" id="VXPY01000093">
    <property type="protein sequence ID" value="MYD91249.1"/>
    <property type="molecule type" value="Genomic_DNA"/>
</dbReference>
<keyword evidence="5 7" id="KW-1133">Transmembrane helix</keyword>
<feature type="transmembrane region" description="Helical" evidence="7">
    <location>
        <begin position="184"/>
        <end position="205"/>
    </location>
</feature>
<protein>
    <submittedName>
        <fullName evidence="8">MFS transporter</fullName>
    </submittedName>
</protein>
<reference evidence="8" key="1">
    <citation type="submission" date="2019-09" db="EMBL/GenBank/DDBJ databases">
        <title>Characterisation of the sponge microbiome using genome-centric metagenomics.</title>
        <authorList>
            <person name="Engelberts J.P."/>
            <person name="Robbins S.J."/>
            <person name="De Goeij J.M."/>
            <person name="Aranda M."/>
            <person name="Bell S.C."/>
            <person name="Webster N.S."/>
        </authorList>
    </citation>
    <scope>NUCLEOTIDE SEQUENCE</scope>
    <source>
        <strain evidence="8">SB0662_bin_9</strain>
    </source>
</reference>
<evidence type="ECO:0000256" key="1">
    <source>
        <dbReference type="ARBA" id="ARBA00004651"/>
    </source>
</evidence>
<feature type="transmembrane region" description="Helical" evidence="7">
    <location>
        <begin position="157"/>
        <end position="178"/>
    </location>
</feature>
<dbReference type="SUPFAM" id="SSF103473">
    <property type="entry name" value="MFS general substrate transporter"/>
    <property type="match status" value="1"/>
</dbReference>
<feature type="transmembrane region" description="Helical" evidence="7">
    <location>
        <begin position="29"/>
        <end position="48"/>
    </location>
</feature>
<dbReference type="AlphaFoldDB" id="A0A6B1DU52"/>
<keyword evidence="6 7" id="KW-0472">Membrane</keyword>
<accession>A0A6B1DU52</accession>
<dbReference type="InterPro" id="IPR011701">
    <property type="entry name" value="MFS"/>
</dbReference>
<keyword evidence="4 7" id="KW-0812">Transmembrane</keyword>
<name>A0A6B1DU52_9CHLR</name>
<organism evidence="8">
    <name type="scientific">Caldilineaceae bacterium SB0662_bin_9</name>
    <dbReference type="NCBI Taxonomy" id="2605258"/>
    <lineage>
        <taxon>Bacteria</taxon>
        <taxon>Bacillati</taxon>
        <taxon>Chloroflexota</taxon>
        <taxon>Caldilineae</taxon>
        <taxon>Caldilineales</taxon>
        <taxon>Caldilineaceae</taxon>
    </lineage>
</organism>
<evidence type="ECO:0000256" key="6">
    <source>
        <dbReference type="ARBA" id="ARBA00023136"/>
    </source>
</evidence>
<sequence length="435" mass="47673">MPEARAGTSIFQHLTQYSDLLRYNSNVRWLWFSHVLSLFGDWFNFIASTQLVAQLAPSPLALSILVGIRTASPVFGAPLVPYIVRRMRRRTLLIGADVIRFFSVLALLLIRSPEDLWILYTMIGLQGFLAGMFMPVRMAILPKIVVNEHELGTANTLSSLSWTAMIALGMSLGGVVTAKAGINVSFVVDALTFLGSAGLITLMHYERNTGPDQPRGTGTPATDERVTYPDLFRFLRVNLDFLFVGSMKTVVTVFSFVPTQVLQVMLSYRYEHIGPSAIVVGIIFGIGGLASFFAPLVTRVFTGNDHMKLRHAVTMSFLLTGLGMWLQAPIPPFPILLFGVALRNVGAVLIWTFSSQILLSRVPAAMRDHVLSAEFLLLNLAGILGVVLPALTSGNPDRGIPIAFFALGMCFAVGAGGWALWLIRGQYSLPEVERE</sequence>
<evidence type="ECO:0000313" key="8">
    <source>
        <dbReference type="EMBL" id="MYD91249.1"/>
    </source>
</evidence>
<comment type="caution">
    <text evidence="8">The sequence shown here is derived from an EMBL/GenBank/DDBJ whole genome shotgun (WGS) entry which is preliminary data.</text>
</comment>
<keyword evidence="2" id="KW-0813">Transport</keyword>
<dbReference type="PANTHER" id="PTHR43266:SF2">
    <property type="entry name" value="MAJOR FACILITATOR SUPERFAMILY (MFS) PROFILE DOMAIN-CONTAINING PROTEIN"/>
    <property type="match status" value="1"/>
</dbReference>
<comment type="subcellular location">
    <subcellularLocation>
        <location evidence="1">Cell membrane</location>
        <topology evidence="1">Multi-pass membrane protein</topology>
    </subcellularLocation>
</comment>
<feature type="transmembrane region" description="Helical" evidence="7">
    <location>
        <begin position="400"/>
        <end position="423"/>
    </location>
</feature>
<feature type="transmembrane region" description="Helical" evidence="7">
    <location>
        <begin position="333"/>
        <end position="354"/>
    </location>
</feature>
<evidence type="ECO:0000256" key="4">
    <source>
        <dbReference type="ARBA" id="ARBA00022692"/>
    </source>
</evidence>
<keyword evidence="3" id="KW-1003">Cell membrane</keyword>
<feature type="transmembrane region" description="Helical" evidence="7">
    <location>
        <begin position="375"/>
        <end position="394"/>
    </location>
</feature>
<feature type="transmembrane region" description="Helical" evidence="7">
    <location>
        <begin position="91"/>
        <end position="110"/>
    </location>
</feature>
<dbReference type="GO" id="GO:0022857">
    <property type="term" value="F:transmembrane transporter activity"/>
    <property type="evidence" value="ECO:0007669"/>
    <property type="project" value="InterPro"/>
</dbReference>
<feature type="transmembrane region" description="Helical" evidence="7">
    <location>
        <begin position="309"/>
        <end position="327"/>
    </location>
</feature>
<dbReference type="Gene3D" id="1.20.1250.20">
    <property type="entry name" value="MFS general substrate transporter like domains"/>
    <property type="match status" value="1"/>
</dbReference>